<dbReference type="InterPro" id="IPR013538">
    <property type="entry name" value="ASHA1/2-like_C"/>
</dbReference>
<name>A0A3N2QTJ4_9RHOB</name>
<dbReference type="InterPro" id="IPR011991">
    <property type="entry name" value="ArsR-like_HTH"/>
</dbReference>
<dbReference type="InterPro" id="IPR023393">
    <property type="entry name" value="START-like_dom_sf"/>
</dbReference>
<sequence length="255" mass="28882">MDALFKALNDPARRALLDSLRQSDGQTLTDLEAQFDMSRFGVMKHLKVLEDAQLVTPVRRGRFKHHYLNPLPLQEVLGRWIDPFLKPQAQALARLKADLERTSSMTERKPDYMMSTYIKCSQEALWNALRSAPDVANYDFLGQSAEREGDTIIYRAPDGTVTLHARELEAVPMTRLVTTFEPKWEPDAKVSRVVYLIEPQGDFCRLTVEHHGLAHDPAGGTADGWERTIAGLKTWLETGVPTTFGGDHLWEEHEA</sequence>
<organism evidence="3 4">
    <name type="scientific">Histidinibacterium lentulum</name>
    <dbReference type="NCBI Taxonomy" id="2480588"/>
    <lineage>
        <taxon>Bacteria</taxon>
        <taxon>Pseudomonadati</taxon>
        <taxon>Pseudomonadota</taxon>
        <taxon>Alphaproteobacteria</taxon>
        <taxon>Rhodobacterales</taxon>
        <taxon>Paracoccaceae</taxon>
        <taxon>Histidinibacterium</taxon>
    </lineage>
</organism>
<keyword evidence="4" id="KW-1185">Reference proteome</keyword>
<dbReference type="PANTHER" id="PTHR38600:SF1">
    <property type="entry name" value="TRANSCRIPTIONAL REGULATORY PROTEIN"/>
    <property type="match status" value="1"/>
</dbReference>
<dbReference type="Pfam" id="PF08327">
    <property type="entry name" value="AHSA1"/>
    <property type="match status" value="1"/>
</dbReference>
<comment type="caution">
    <text evidence="3">The sequence shown here is derived from an EMBL/GenBank/DDBJ whole genome shotgun (WGS) entry which is preliminary data.</text>
</comment>
<dbReference type="Pfam" id="PF12840">
    <property type="entry name" value="HTH_20"/>
    <property type="match status" value="1"/>
</dbReference>
<dbReference type="SUPFAM" id="SSF55961">
    <property type="entry name" value="Bet v1-like"/>
    <property type="match status" value="1"/>
</dbReference>
<comment type="similarity">
    <text evidence="1">Belongs to the AHA1 family.</text>
</comment>
<dbReference type="InterPro" id="IPR036388">
    <property type="entry name" value="WH-like_DNA-bd_sf"/>
</dbReference>
<dbReference type="Gene3D" id="3.30.530.20">
    <property type="match status" value="1"/>
</dbReference>
<dbReference type="PRINTS" id="PR00778">
    <property type="entry name" value="HTHARSR"/>
</dbReference>
<dbReference type="EMBL" id="RDRB01000009">
    <property type="protein sequence ID" value="ROT98551.1"/>
    <property type="molecule type" value="Genomic_DNA"/>
</dbReference>
<dbReference type="InterPro" id="IPR036390">
    <property type="entry name" value="WH_DNA-bd_sf"/>
</dbReference>
<protein>
    <submittedName>
        <fullName evidence="3">ArsR family transcriptional regulator</fullName>
    </submittedName>
</protein>
<evidence type="ECO:0000259" key="2">
    <source>
        <dbReference type="PROSITE" id="PS50987"/>
    </source>
</evidence>
<dbReference type="Gene3D" id="1.10.10.10">
    <property type="entry name" value="Winged helix-like DNA-binding domain superfamily/Winged helix DNA-binding domain"/>
    <property type="match status" value="1"/>
</dbReference>
<dbReference type="PANTHER" id="PTHR38600">
    <property type="entry name" value="TRANSCRIPTIONAL REGULATORY PROTEIN"/>
    <property type="match status" value="1"/>
</dbReference>
<dbReference type="SUPFAM" id="SSF46785">
    <property type="entry name" value="Winged helix' DNA-binding domain"/>
    <property type="match status" value="1"/>
</dbReference>
<dbReference type="PROSITE" id="PS50987">
    <property type="entry name" value="HTH_ARSR_2"/>
    <property type="match status" value="1"/>
</dbReference>
<evidence type="ECO:0000313" key="4">
    <source>
        <dbReference type="Proteomes" id="UP000268016"/>
    </source>
</evidence>
<dbReference type="RefSeq" id="WP_123643419.1">
    <property type="nucleotide sequence ID" value="NZ_ML119089.1"/>
</dbReference>
<reference evidence="3 4" key="1">
    <citation type="submission" date="2018-10" db="EMBL/GenBank/DDBJ databases">
        <title>Histidinibacterium lentulum gen. nov., sp. nov., a marine bacterium from the culture broth of Picochlorum sp. 122.</title>
        <authorList>
            <person name="Wang G."/>
        </authorList>
    </citation>
    <scope>NUCLEOTIDE SEQUENCE [LARGE SCALE GENOMIC DNA]</scope>
    <source>
        <strain evidence="3 4">B17</strain>
    </source>
</reference>
<dbReference type="CDD" id="cd00090">
    <property type="entry name" value="HTH_ARSR"/>
    <property type="match status" value="1"/>
</dbReference>
<proteinExistence type="inferred from homology"/>
<gene>
    <name evidence="3" type="ORF">EAT49_16560</name>
</gene>
<dbReference type="InterPro" id="IPR001845">
    <property type="entry name" value="HTH_ArsR_DNA-bd_dom"/>
</dbReference>
<accession>A0A3N2QTJ4</accession>
<dbReference type="Proteomes" id="UP000268016">
    <property type="component" value="Unassembled WGS sequence"/>
</dbReference>
<dbReference type="GO" id="GO:0003700">
    <property type="term" value="F:DNA-binding transcription factor activity"/>
    <property type="evidence" value="ECO:0007669"/>
    <property type="project" value="InterPro"/>
</dbReference>
<dbReference type="OrthoDB" id="9815653at2"/>
<feature type="domain" description="HTH arsR-type" evidence="2">
    <location>
        <begin position="1"/>
        <end position="88"/>
    </location>
</feature>
<dbReference type="AlphaFoldDB" id="A0A3N2QTJ4"/>
<evidence type="ECO:0000313" key="3">
    <source>
        <dbReference type="EMBL" id="ROT98551.1"/>
    </source>
</evidence>
<evidence type="ECO:0000256" key="1">
    <source>
        <dbReference type="ARBA" id="ARBA00006817"/>
    </source>
</evidence>
<dbReference type="SMART" id="SM00418">
    <property type="entry name" value="HTH_ARSR"/>
    <property type="match status" value="1"/>
</dbReference>